<reference evidence="1 2" key="1">
    <citation type="submission" date="2017-01" db="EMBL/GenBank/DDBJ databases">
        <authorList>
            <person name="Mah S.A."/>
            <person name="Swanson W.J."/>
            <person name="Moy G.W."/>
            <person name="Vacquier V.D."/>
        </authorList>
    </citation>
    <scope>NUCLEOTIDE SEQUENCE [LARGE SCALE GENOMIC DNA]</scope>
    <source>
        <strain evidence="1 2">GSMNP</strain>
    </source>
</reference>
<name>A0A1R1XLZ4_9FUNG</name>
<evidence type="ECO:0000313" key="1">
    <source>
        <dbReference type="EMBL" id="OMJ15634.1"/>
    </source>
</evidence>
<keyword evidence="2" id="KW-1185">Reference proteome</keyword>
<comment type="caution">
    <text evidence="1">The sequence shown here is derived from an EMBL/GenBank/DDBJ whole genome shotgun (WGS) entry which is preliminary data.</text>
</comment>
<dbReference type="AlphaFoldDB" id="A0A1R1XLZ4"/>
<proteinExistence type="predicted"/>
<sequence length="24" mass="2796">MGIHEIENACIWVIEMFFRDAASI</sequence>
<dbReference type="Proteomes" id="UP000187283">
    <property type="component" value="Unassembled WGS sequence"/>
</dbReference>
<gene>
    <name evidence="1" type="ORF">AYI70_g7135</name>
</gene>
<dbReference type="EMBL" id="LSSN01002603">
    <property type="protein sequence ID" value="OMJ15634.1"/>
    <property type="molecule type" value="Genomic_DNA"/>
</dbReference>
<organism evidence="1 2">
    <name type="scientific">Smittium culicis</name>
    <dbReference type="NCBI Taxonomy" id="133412"/>
    <lineage>
        <taxon>Eukaryota</taxon>
        <taxon>Fungi</taxon>
        <taxon>Fungi incertae sedis</taxon>
        <taxon>Zoopagomycota</taxon>
        <taxon>Kickxellomycotina</taxon>
        <taxon>Harpellomycetes</taxon>
        <taxon>Harpellales</taxon>
        <taxon>Legeriomycetaceae</taxon>
        <taxon>Smittium</taxon>
    </lineage>
</organism>
<protein>
    <submittedName>
        <fullName evidence="1">Uncharacterized protein</fullName>
    </submittedName>
</protein>
<accession>A0A1R1XLZ4</accession>
<feature type="non-terminal residue" evidence="1">
    <location>
        <position position="24"/>
    </location>
</feature>
<evidence type="ECO:0000313" key="2">
    <source>
        <dbReference type="Proteomes" id="UP000187283"/>
    </source>
</evidence>